<keyword evidence="6" id="KW-0175">Coiled coil</keyword>
<keyword evidence="4" id="KW-0493">Microtubule</keyword>
<dbReference type="PANTHER" id="PTHR47067">
    <property type="entry name" value="TPX2 (TARGETING PROTEIN FOR XKLP2) PROTEIN FAMILY-RELATED"/>
    <property type="match status" value="1"/>
</dbReference>
<feature type="compositionally biased region" description="Basic and acidic residues" evidence="7">
    <location>
        <begin position="265"/>
        <end position="274"/>
    </location>
</feature>
<evidence type="ECO:0000256" key="3">
    <source>
        <dbReference type="ARBA" id="ARBA00022490"/>
    </source>
</evidence>
<evidence type="ECO:0000256" key="4">
    <source>
        <dbReference type="ARBA" id="ARBA00022701"/>
    </source>
</evidence>
<protein>
    <recommendedName>
        <fullName evidence="8">TPX2 C-terminal domain-containing protein</fullName>
    </recommendedName>
</protein>
<dbReference type="EMBL" id="GHES01018776">
    <property type="protein sequence ID" value="MPA49335.1"/>
    <property type="molecule type" value="Transcribed_RNA"/>
</dbReference>
<feature type="compositionally biased region" description="Polar residues" evidence="7">
    <location>
        <begin position="319"/>
        <end position="345"/>
    </location>
</feature>
<proteinExistence type="inferred from homology"/>
<feature type="compositionally biased region" description="Polar residues" evidence="7">
    <location>
        <begin position="358"/>
        <end position="371"/>
    </location>
</feature>
<evidence type="ECO:0000256" key="2">
    <source>
        <dbReference type="ARBA" id="ARBA00005885"/>
    </source>
</evidence>
<feature type="compositionally biased region" description="Basic residues" evidence="7">
    <location>
        <begin position="466"/>
        <end position="485"/>
    </location>
</feature>
<dbReference type="PANTHER" id="PTHR47067:SF16">
    <property type="entry name" value="TPX2 (TARGETING PROTEIN FOR XKLP2) PROTEIN FAMILY"/>
    <property type="match status" value="1"/>
</dbReference>
<evidence type="ECO:0000259" key="8">
    <source>
        <dbReference type="Pfam" id="PF06886"/>
    </source>
</evidence>
<organism evidence="9">
    <name type="scientific">Davidia involucrata</name>
    <name type="common">Dove tree</name>
    <dbReference type="NCBI Taxonomy" id="16924"/>
    <lineage>
        <taxon>Eukaryota</taxon>
        <taxon>Viridiplantae</taxon>
        <taxon>Streptophyta</taxon>
        <taxon>Embryophyta</taxon>
        <taxon>Tracheophyta</taxon>
        <taxon>Spermatophyta</taxon>
        <taxon>Magnoliopsida</taxon>
        <taxon>eudicotyledons</taxon>
        <taxon>Gunneridae</taxon>
        <taxon>Pentapetalae</taxon>
        <taxon>asterids</taxon>
        <taxon>Cornales</taxon>
        <taxon>Nyssaceae</taxon>
        <taxon>Davidia</taxon>
    </lineage>
</organism>
<reference evidence="9" key="1">
    <citation type="submission" date="2019-08" db="EMBL/GenBank/DDBJ databases">
        <title>Reference gene set and small RNA set construction with multiple tissues from Davidia involucrata Baill.</title>
        <authorList>
            <person name="Yang H."/>
            <person name="Zhou C."/>
            <person name="Li G."/>
            <person name="Wang J."/>
            <person name="Gao P."/>
            <person name="Wang M."/>
            <person name="Wang R."/>
            <person name="Zhao Y."/>
        </authorList>
    </citation>
    <scope>NUCLEOTIDE SEQUENCE</scope>
    <source>
        <tissue evidence="9">Mixed with DoveR01_LX</tissue>
    </source>
</reference>
<feature type="compositionally biased region" description="Basic and acidic residues" evidence="7">
    <location>
        <begin position="17"/>
        <end position="27"/>
    </location>
</feature>
<feature type="region of interest" description="Disordered" evidence="7">
    <location>
        <begin position="455"/>
        <end position="540"/>
    </location>
</feature>
<evidence type="ECO:0000256" key="7">
    <source>
        <dbReference type="SAM" id="MobiDB-lite"/>
    </source>
</evidence>
<dbReference type="Pfam" id="PF06886">
    <property type="entry name" value="TPX2"/>
    <property type="match status" value="1"/>
</dbReference>
<dbReference type="InterPro" id="IPR027329">
    <property type="entry name" value="TPX2_C"/>
</dbReference>
<evidence type="ECO:0000313" key="9">
    <source>
        <dbReference type="EMBL" id="MPA49335.1"/>
    </source>
</evidence>
<keyword evidence="5" id="KW-0206">Cytoskeleton</keyword>
<comment type="similarity">
    <text evidence="2">Belongs to the TPX2 family.</text>
</comment>
<feature type="region of interest" description="Disordered" evidence="7">
    <location>
        <begin position="1"/>
        <end position="27"/>
    </location>
</feature>
<comment type="subcellular location">
    <subcellularLocation>
        <location evidence="1">Cytoplasm</location>
        <location evidence="1">Cytoskeleton</location>
    </subcellularLocation>
</comment>
<keyword evidence="3" id="KW-0963">Cytoplasm</keyword>
<dbReference type="InterPro" id="IPR044216">
    <property type="entry name" value="WDL7"/>
</dbReference>
<feature type="region of interest" description="Disordered" evidence="7">
    <location>
        <begin position="316"/>
        <end position="371"/>
    </location>
</feature>
<evidence type="ECO:0000256" key="6">
    <source>
        <dbReference type="SAM" id="Coils"/>
    </source>
</evidence>
<feature type="compositionally biased region" description="Polar residues" evidence="7">
    <location>
        <begin position="214"/>
        <end position="236"/>
    </location>
</feature>
<feature type="compositionally biased region" description="Polar residues" evidence="7">
    <location>
        <begin position="282"/>
        <end position="299"/>
    </location>
</feature>
<dbReference type="AlphaFoldDB" id="A0A5B6ZZH4"/>
<name>A0A5B6ZZH4_DAVIN</name>
<evidence type="ECO:0000256" key="1">
    <source>
        <dbReference type="ARBA" id="ARBA00004245"/>
    </source>
</evidence>
<evidence type="ECO:0000256" key="5">
    <source>
        <dbReference type="ARBA" id="ARBA00023212"/>
    </source>
</evidence>
<feature type="compositionally biased region" description="Polar residues" evidence="7">
    <location>
        <begin position="512"/>
        <end position="540"/>
    </location>
</feature>
<feature type="region of interest" description="Disordered" evidence="7">
    <location>
        <begin position="208"/>
        <end position="299"/>
    </location>
</feature>
<accession>A0A5B6ZZH4</accession>
<sequence length="540" mass="60022">MGEFSACLTRSFSHPSDTSREAKEGDPLRALGESISFGRFMSESLAWEKWSAFSHNRYLEEVEKFSKPGSVAQKKAYFEAHYKKIAAKKAAALLEQENEAANNSPKSNIMDDIHHNSSMDSELAKSECHVTVVETQVKEASSTEPVDANGYNLNIERNKLETSKVQGAESTIGHVITESPIQVELSNQIENVENHSKIIATHQEEKALKDAANQGDSTSTIKKNKASSSSKLTYSGASKLRSPAKLTTPIQDMKEENATPNSKKSARDFLDKKRSTPKSLHMSINFSSHAGETSKTSSPILQKLGNSRIVRTFVKTSKDSLTLQRNPTKVSVTGVSKRSSVTPQPENRRTKTLLDRSVSGSRTVNEKLQSLSRDRLESSSACGSKAKSPIISSSFIFRSGERVAKRKEFFQKLEEKLNAKEAEKVQLQTKSKEKAEKDFKKMRQNIGFTDKPITIIPHETESPNNHMKKIPLTRPRSPKLGRKPTPRMVQDTSSHPRWRPPVKTDGSKHVTGKNNRTPTCSINSPPKKNTHENASPNIQV</sequence>
<dbReference type="GO" id="GO:0005874">
    <property type="term" value="C:microtubule"/>
    <property type="evidence" value="ECO:0007669"/>
    <property type="project" value="UniProtKB-KW"/>
</dbReference>
<gene>
    <name evidence="9" type="ORF">Din_018776</name>
</gene>
<feature type="coiled-coil region" evidence="6">
    <location>
        <begin position="410"/>
        <end position="445"/>
    </location>
</feature>
<feature type="domain" description="TPX2 C-terminal" evidence="8">
    <location>
        <begin position="395"/>
        <end position="473"/>
    </location>
</feature>